<name>S8CM19_9LAMI</name>
<dbReference type="Pfam" id="PF01857">
    <property type="entry name" value="RB_B"/>
    <property type="match status" value="1"/>
</dbReference>
<dbReference type="GO" id="GO:0000785">
    <property type="term" value="C:chromatin"/>
    <property type="evidence" value="ECO:0007669"/>
    <property type="project" value="TreeGrafter"/>
</dbReference>
<keyword evidence="4" id="KW-1185">Reference proteome</keyword>
<accession>S8CM19</accession>
<protein>
    <recommendedName>
        <fullName evidence="2">Retinoblastoma-associated protein B-box domain-containing protein</fullName>
    </recommendedName>
</protein>
<dbReference type="Proteomes" id="UP000015453">
    <property type="component" value="Unassembled WGS sequence"/>
</dbReference>
<feature type="non-terminal residue" evidence="3">
    <location>
        <position position="1"/>
    </location>
</feature>
<gene>
    <name evidence="3" type="ORF">M569_08956</name>
</gene>
<dbReference type="SUPFAM" id="SSF47954">
    <property type="entry name" value="Cyclin-like"/>
    <property type="match status" value="1"/>
</dbReference>
<sequence length="231" mass="24964">ISQLKLTFKEILLNYRKQPHCKPQVFRNVYIDRRNGKNGPDHVDIITFYNEVFIPAVKPLLVELAPGGSPQRSINGAADCRNSSDGGCPSSPRPSTFPDLPDMSPKKVSAVHNVYVSPLRSSKMDALISHSSKSFYACVGESTRAYQSPSKDLTVINHHLNGTRKLRGALNFDDVDVGLVTDSVVANSFYVQSGNCRTASPPPAAQAVALTTNGWVGLCGDCVAINLVGHV</sequence>
<dbReference type="GO" id="GO:0006357">
    <property type="term" value="P:regulation of transcription by RNA polymerase II"/>
    <property type="evidence" value="ECO:0007669"/>
    <property type="project" value="InterPro"/>
</dbReference>
<reference evidence="3 4" key="1">
    <citation type="journal article" date="2013" name="BMC Genomics">
        <title>The miniature genome of a carnivorous plant Genlisea aurea contains a low number of genes and short non-coding sequences.</title>
        <authorList>
            <person name="Leushkin E.V."/>
            <person name="Sutormin R.A."/>
            <person name="Nabieva E.R."/>
            <person name="Penin A.A."/>
            <person name="Kondrashov A.S."/>
            <person name="Logacheva M.D."/>
        </authorList>
    </citation>
    <scope>NUCLEOTIDE SEQUENCE [LARGE SCALE GENOMIC DNA]</scope>
</reference>
<comment type="caution">
    <text evidence="3">The sequence shown here is derived from an EMBL/GenBank/DDBJ whole genome shotgun (WGS) entry which is preliminary data.</text>
</comment>
<evidence type="ECO:0000313" key="4">
    <source>
        <dbReference type="Proteomes" id="UP000015453"/>
    </source>
</evidence>
<dbReference type="InterPro" id="IPR028309">
    <property type="entry name" value="RB_fam"/>
</dbReference>
<dbReference type="GO" id="GO:0005634">
    <property type="term" value="C:nucleus"/>
    <property type="evidence" value="ECO:0007669"/>
    <property type="project" value="InterPro"/>
</dbReference>
<dbReference type="AlphaFoldDB" id="S8CM19"/>
<dbReference type="PANTHER" id="PTHR13742:SF17">
    <property type="entry name" value="RE32990P-RELATED"/>
    <property type="match status" value="1"/>
</dbReference>
<dbReference type="PANTHER" id="PTHR13742">
    <property type="entry name" value="RETINOBLASTOMA-ASSOCIATED PROTEIN RB -RELATED"/>
    <property type="match status" value="1"/>
</dbReference>
<feature type="region of interest" description="Disordered" evidence="1">
    <location>
        <begin position="72"/>
        <end position="103"/>
    </location>
</feature>
<dbReference type="OrthoDB" id="844594at2759"/>
<evidence type="ECO:0000313" key="3">
    <source>
        <dbReference type="EMBL" id="EPS65821.1"/>
    </source>
</evidence>
<dbReference type="GO" id="GO:0005667">
    <property type="term" value="C:transcription regulator complex"/>
    <property type="evidence" value="ECO:0007669"/>
    <property type="project" value="TreeGrafter"/>
</dbReference>
<dbReference type="GO" id="GO:0000977">
    <property type="term" value="F:RNA polymerase II transcription regulatory region sequence-specific DNA binding"/>
    <property type="evidence" value="ECO:0007669"/>
    <property type="project" value="TreeGrafter"/>
</dbReference>
<evidence type="ECO:0000256" key="1">
    <source>
        <dbReference type="SAM" id="MobiDB-lite"/>
    </source>
</evidence>
<organism evidence="3 4">
    <name type="scientific">Genlisea aurea</name>
    <dbReference type="NCBI Taxonomy" id="192259"/>
    <lineage>
        <taxon>Eukaryota</taxon>
        <taxon>Viridiplantae</taxon>
        <taxon>Streptophyta</taxon>
        <taxon>Embryophyta</taxon>
        <taxon>Tracheophyta</taxon>
        <taxon>Spermatophyta</taxon>
        <taxon>Magnoliopsida</taxon>
        <taxon>eudicotyledons</taxon>
        <taxon>Gunneridae</taxon>
        <taxon>Pentapetalae</taxon>
        <taxon>asterids</taxon>
        <taxon>lamiids</taxon>
        <taxon>Lamiales</taxon>
        <taxon>Lentibulariaceae</taxon>
        <taxon>Genlisea</taxon>
    </lineage>
</organism>
<feature type="domain" description="Retinoblastoma-associated protein B-box" evidence="2">
    <location>
        <begin position="2"/>
        <end position="58"/>
    </location>
</feature>
<proteinExistence type="predicted"/>
<dbReference type="GO" id="GO:0030154">
    <property type="term" value="P:cell differentiation"/>
    <property type="evidence" value="ECO:0007669"/>
    <property type="project" value="TreeGrafter"/>
</dbReference>
<dbReference type="EMBL" id="AUSU01004020">
    <property type="protein sequence ID" value="EPS65821.1"/>
    <property type="molecule type" value="Genomic_DNA"/>
</dbReference>
<evidence type="ECO:0000259" key="2">
    <source>
        <dbReference type="Pfam" id="PF01857"/>
    </source>
</evidence>
<dbReference type="InterPro" id="IPR036915">
    <property type="entry name" value="Cyclin-like_sf"/>
</dbReference>
<dbReference type="Gene3D" id="1.10.472.10">
    <property type="entry name" value="Cyclin-like"/>
    <property type="match status" value="1"/>
</dbReference>
<dbReference type="InterPro" id="IPR002719">
    <property type="entry name" value="RB_B"/>
</dbReference>
<dbReference type="GO" id="GO:2000134">
    <property type="term" value="P:negative regulation of G1/S transition of mitotic cell cycle"/>
    <property type="evidence" value="ECO:0007669"/>
    <property type="project" value="TreeGrafter"/>
</dbReference>